<feature type="region of interest" description="Disordered" evidence="2">
    <location>
        <begin position="186"/>
        <end position="264"/>
    </location>
</feature>
<dbReference type="FunFam" id="3.40.50.300:FF:000808">
    <property type="entry name" value="Small GTP-binding protein, putative"/>
    <property type="match status" value="1"/>
</dbReference>
<keyword evidence="1" id="KW-0547">Nucleotide-binding</keyword>
<dbReference type="PRINTS" id="PR00449">
    <property type="entry name" value="RASTRNSFRMNG"/>
</dbReference>
<dbReference type="GO" id="GO:0003924">
    <property type="term" value="F:GTPase activity"/>
    <property type="evidence" value="ECO:0007669"/>
    <property type="project" value="InterPro"/>
</dbReference>
<reference evidence="3 4" key="1">
    <citation type="journal article" date="2016" name="Mol. Biol. Evol.">
        <title>Comparative Genomics of Early-Diverging Mushroom-Forming Fungi Provides Insights into the Origins of Lignocellulose Decay Capabilities.</title>
        <authorList>
            <person name="Nagy L.G."/>
            <person name="Riley R."/>
            <person name="Tritt A."/>
            <person name="Adam C."/>
            <person name="Daum C."/>
            <person name="Floudas D."/>
            <person name="Sun H."/>
            <person name="Yadav J.S."/>
            <person name="Pangilinan J."/>
            <person name="Larsson K.H."/>
            <person name="Matsuura K."/>
            <person name="Barry K."/>
            <person name="Labutti K."/>
            <person name="Kuo R."/>
            <person name="Ohm R.A."/>
            <person name="Bhattacharya S.S."/>
            <person name="Shirouzu T."/>
            <person name="Yoshinaga Y."/>
            <person name="Martin F.M."/>
            <person name="Grigoriev I.V."/>
            <person name="Hibbett D.S."/>
        </authorList>
    </citation>
    <scope>NUCLEOTIDE SEQUENCE [LARGE SCALE GENOMIC DNA]</scope>
    <source>
        <strain evidence="3 4">CBS 109695</strain>
    </source>
</reference>
<dbReference type="AlphaFoldDB" id="A0A166DX18"/>
<feature type="compositionally biased region" description="Acidic residues" evidence="2">
    <location>
        <begin position="281"/>
        <end position="293"/>
    </location>
</feature>
<dbReference type="STRING" id="436010.A0A166DX18"/>
<dbReference type="InterPro" id="IPR001806">
    <property type="entry name" value="Small_GTPase"/>
</dbReference>
<dbReference type="PROSITE" id="PS51419">
    <property type="entry name" value="RAB"/>
    <property type="match status" value="1"/>
</dbReference>
<evidence type="ECO:0000256" key="1">
    <source>
        <dbReference type="ARBA" id="ARBA00022741"/>
    </source>
</evidence>
<dbReference type="InterPro" id="IPR027417">
    <property type="entry name" value="P-loop_NTPase"/>
</dbReference>
<protein>
    <recommendedName>
        <fullName evidence="5">Ras-domain-containing protein</fullName>
    </recommendedName>
</protein>
<feature type="region of interest" description="Disordered" evidence="2">
    <location>
        <begin position="348"/>
        <end position="381"/>
    </location>
</feature>
<gene>
    <name evidence="3" type="ORF">FIBSPDRAFT_796004</name>
</gene>
<feature type="region of interest" description="Disordered" evidence="2">
    <location>
        <begin position="274"/>
        <end position="293"/>
    </location>
</feature>
<accession>A0A166DX18</accession>
<dbReference type="OrthoDB" id="26525at2759"/>
<sequence>MAMYPRMDMDSRYGERSMDAKVVVMGSTSTGKTSLLHRYTQGRFDPKATTATTGASFVTKKVYVDGLKVRLQLWDTAGQERFRSMAPMYYRGANAALLLYDITNPSTFEDIRGWLQELQKNCDPDLIIYIVGSKADLYEHRMVTTDLARLSLHNWFPPPTPPTPPPAPPPSTLSYIRPRFKSFTSIRSVPAAPPTNKSSSPDRTVFGDSPPKPVAAAPLHRSNTGPGLGRAPKAPGLNRASTTAAAAGARSRSPPQTRFSGHFGVTTGYVETFETSSNSVSEEDPETPDDEQEWGLQKGMELFEVSAKDNMGIDSLFDSLIATIIAKKDTIDRDNELKKRDSVFLSSVNTPNWASQDDEEEDAPEKSRSGGWGLGWSCCGS</sequence>
<proteinExistence type="predicted"/>
<dbReference type="GO" id="GO:0005525">
    <property type="term" value="F:GTP binding"/>
    <property type="evidence" value="ECO:0007669"/>
    <property type="project" value="InterPro"/>
</dbReference>
<evidence type="ECO:0000313" key="3">
    <source>
        <dbReference type="EMBL" id="KZP15156.1"/>
    </source>
</evidence>
<dbReference type="SUPFAM" id="SSF52540">
    <property type="entry name" value="P-loop containing nucleoside triphosphate hydrolases"/>
    <property type="match status" value="1"/>
</dbReference>
<dbReference type="EMBL" id="KV417608">
    <property type="protein sequence ID" value="KZP15156.1"/>
    <property type="molecule type" value="Genomic_DNA"/>
</dbReference>
<dbReference type="PROSITE" id="PS51417">
    <property type="entry name" value="ARF"/>
    <property type="match status" value="1"/>
</dbReference>
<dbReference type="Proteomes" id="UP000076532">
    <property type="component" value="Unassembled WGS sequence"/>
</dbReference>
<evidence type="ECO:0000313" key="4">
    <source>
        <dbReference type="Proteomes" id="UP000076532"/>
    </source>
</evidence>
<dbReference type="SMART" id="SM00173">
    <property type="entry name" value="RAS"/>
    <property type="match status" value="1"/>
</dbReference>
<keyword evidence="4" id="KW-1185">Reference proteome</keyword>
<dbReference type="NCBIfam" id="TIGR00231">
    <property type="entry name" value="small_GTP"/>
    <property type="match status" value="1"/>
</dbReference>
<evidence type="ECO:0000256" key="2">
    <source>
        <dbReference type="SAM" id="MobiDB-lite"/>
    </source>
</evidence>
<dbReference type="Pfam" id="PF00071">
    <property type="entry name" value="Ras"/>
    <property type="match status" value="1"/>
</dbReference>
<dbReference type="PROSITE" id="PS51421">
    <property type="entry name" value="RAS"/>
    <property type="match status" value="1"/>
</dbReference>
<organism evidence="3 4">
    <name type="scientific">Athelia psychrophila</name>
    <dbReference type="NCBI Taxonomy" id="1759441"/>
    <lineage>
        <taxon>Eukaryota</taxon>
        <taxon>Fungi</taxon>
        <taxon>Dikarya</taxon>
        <taxon>Basidiomycota</taxon>
        <taxon>Agaricomycotina</taxon>
        <taxon>Agaricomycetes</taxon>
        <taxon>Agaricomycetidae</taxon>
        <taxon>Atheliales</taxon>
        <taxon>Atheliaceae</taxon>
        <taxon>Athelia</taxon>
    </lineage>
</organism>
<dbReference type="SMART" id="SM00175">
    <property type="entry name" value="RAB"/>
    <property type="match status" value="1"/>
</dbReference>
<dbReference type="SMART" id="SM00174">
    <property type="entry name" value="RHO"/>
    <property type="match status" value="1"/>
</dbReference>
<dbReference type="CDD" id="cd00154">
    <property type="entry name" value="Rab"/>
    <property type="match status" value="1"/>
</dbReference>
<evidence type="ECO:0008006" key="5">
    <source>
        <dbReference type="Google" id="ProtNLM"/>
    </source>
</evidence>
<name>A0A166DX18_9AGAM</name>
<feature type="compositionally biased region" description="Low complexity" evidence="2">
    <location>
        <begin position="239"/>
        <end position="253"/>
    </location>
</feature>
<dbReference type="Gene3D" id="3.40.50.300">
    <property type="entry name" value="P-loop containing nucleotide triphosphate hydrolases"/>
    <property type="match status" value="2"/>
</dbReference>
<dbReference type="PANTHER" id="PTHR47978">
    <property type="match status" value="1"/>
</dbReference>
<dbReference type="InterPro" id="IPR005225">
    <property type="entry name" value="Small_GTP-bd"/>
</dbReference>